<name>A0A5C6G3L3_METRR</name>
<reference evidence="2" key="1">
    <citation type="submission" date="2018-12" db="EMBL/GenBank/DDBJ databases">
        <title>The complete genome of Metarhizium rileyi, a key fungal pathogen of Lepidoptera.</title>
        <authorList>
            <person name="Binneck E."/>
            <person name="Lastra C.C.L."/>
            <person name="Sosa-Gomez D.R."/>
        </authorList>
    </citation>
    <scope>NUCLEOTIDE SEQUENCE [LARGE SCALE GENOMIC DNA]</scope>
    <source>
        <strain evidence="2">Cep018-CH2</strain>
    </source>
</reference>
<sequence length="99" mass="10535">MVGAVQAATPGVPPSRSPVHLVLYRDDTTVTVIGVYASLRDGNAECVSLGKDAGMQLTGEEGEMAPEHEELMAVEPVRWDSVAGVSCWVETHEVQVARS</sequence>
<organism evidence="1 2">
    <name type="scientific">Metarhizium rileyi (strain RCEF 4871)</name>
    <name type="common">Nomuraea rileyi</name>
    <dbReference type="NCBI Taxonomy" id="1649241"/>
    <lineage>
        <taxon>Eukaryota</taxon>
        <taxon>Fungi</taxon>
        <taxon>Dikarya</taxon>
        <taxon>Ascomycota</taxon>
        <taxon>Pezizomycotina</taxon>
        <taxon>Sordariomycetes</taxon>
        <taxon>Hypocreomycetidae</taxon>
        <taxon>Hypocreales</taxon>
        <taxon>Clavicipitaceae</taxon>
        <taxon>Metarhizium</taxon>
    </lineage>
</organism>
<proteinExistence type="predicted"/>
<dbReference type="Proteomes" id="UP000317257">
    <property type="component" value="Unassembled WGS sequence"/>
</dbReference>
<accession>A0A5C6G3L3</accession>
<dbReference type="EMBL" id="SBHS01000036">
    <property type="protein sequence ID" value="TWU71869.1"/>
    <property type="molecule type" value="Genomic_DNA"/>
</dbReference>
<evidence type="ECO:0000313" key="2">
    <source>
        <dbReference type="Proteomes" id="UP000317257"/>
    </source>
</evidence>
<evidence type="ECO:0000313" key="1">
    <source>
        <dbReference type="EMBL" id="TWU71869.1"/>
    </source>
</evidence>
<gene>
    <name evidence="1" type="ORF">ED733_003666</name>
</gene>
<dbReference type="AlphaFoldDB" id="A0A5C6G3L3"/>
<comment type="caution">
    <text evidence="1">The sequence shown here is derived from an EMBL/GenBank/DDBJ whole genome shotgun (WGS) entry which is preliminary data.</text>
</comment>
<protein>
    <submittedName>
        <fullName evidence="1">Uncharacterized protein</fullName>
    </submittedName>
</protein>